<name>A0A0G1XH17_9BACT</name>
<organism evidence="2 3">
    <name type="scientific">Candidatus Uhrbacteria bacterium GW2011_GWD2_52_7</name>
    <dbReference type="NCBI Taxonomy" id="1618989"/>
    <lineage>
        <taxon>Bacteria</taxon>
        <taxon>Candidatus Uhriibacteriota</taxon>
    </lineage>
</organism>
<dbReference type="Proteomes" id="UP000034846">
    <property type="component" value="Unassembled WGS sequence"/>
</dbReference>
<gene>
    <name evidence="2" type="ORF">UY72_C0019G0002</name>
</gene>
<evidence type="ECO:0000256" key="1">
    <source>
        <dbReference type="SAM" id="MobiDB-lite"/>
    </source>
</evidence>
<accession>A0A0G1XH17</accession>
<proteinExistence type="predicted"/>
<feature type="region of interest" description="Disordered" evidence="1">
    <location>
        <begin position="113"/>
        <end position="134"/>
    </location>
</feature>
<dbReference type="AlphaFoldDB" id="A0A0G1XH17"/>
<evidence type="ECO:0000313" key="3">
    <source>
        <dbReference type="Proteomes" id="UP000034846"/>
    </source>
</evidence>
<sequence>MLVGAFLQSLLAPRRVYTLALRLHHVVRFGDPRLVHGVPGVDRHRVLRDRVHHLHARATAPSARLARRAVGGHRVTRRKTSSAVLQGEVHERARFRGFGVRSAQRARARHHHARGCETFHASRSSPHLRCDSRD</sequence>
<comment type="caution">
    <text evidence="2">The sequence shown here is derived from an EMBL/GenBank/DDBJ whole genome shotgun (WGS) entry which is preliminary data.</text>
</comment>
<dbReference type="EMBL" id="LCRD01000019">
    <property type="protein sequence ID" value="KKW30185.1"/>
    <property type="molecule type" value="Genomic_DNA"/>
</dbReference>
<evidence type="ECO:0000313" key="2">
    <source>
        <dbReference type="EMBL" id="KKW30185.1"/>
    </source>
</evidence>
<reference evidence="2 3" key="1">
    <citation type="journal article" date="2015" name="Nature">
        <title>rRNA introns, odd ribosomes, and small enigmatic genomes across a large radiation of phyla.</title>
        <authorList>
            <person name="Brown C.T."/>
            <person name="Hug L.A."/>
            <person name="Thomas B.C."/>
            <person name="Sharon I."/>
            <person name="Castelle C.J."/>
            <person name="Singh A."/>
            <person name="Wilkins M.J."/>
            <person name="Williams K.H."/>
            <person name="Banfield J.F."/>
        </authorList>
    </citation>
    <scope>NUCLEOTIDE SEQUENCE [LARGE SCALE GENOMIC DNA]</scope>
</reference>
<protein>
    <submittedName>
        <fullName evidence="2">Uncharacterized protein</fullName>
    </submittedName>
</protein>